<gene>
    <name evidence="2" type="ORF">Poly21_18310</name>
</gene>
<accession>A0A5C6C896</accession>
<dbReference type="InterPro" id="IPR001943">
    <property type="entry name" value="UVR_dom"/>
</dbReference>
<evidence type="ECO:0000313" key="2">
    <source>
        <dbReference type="EMBL" id="TWU19656.1"/>
    </source>
</evidence>
<dbReference type="Proteomes" id="UP000319908">
    <property type="component" value="Unassembled WGS sequence"/>
</dbReference>
<dbReference type="Gene3D" id="4.10.860.10">
    <property type="entry name" value="UVR domain"/>
    <property type="match status" value="1"/>
</dbReference>
<reference evidence="2 3" key="1">
    <citation type="journal article" date="2020" name="Antonie Van Leeuwenhoek">
        <title>Rhodopirellula heiligendammensis sp. nov., Rhodopirellula pilleata sp. nov., and Rhodopirellula solitaria sp. nov. isolated from natural or artificial marine surfaces in Northern Germany and California, USA, and emended description of the genus Rhodopirellula.</title>
        <authorList>
            <person name="Kallscheuer N."/>
            <person name="Wiegand S."/>
            <person name="Jogler M."/>
            <person name="Boedeker C."/>
            <person name="Peeters S.H."/>
            <person name="Rast P."/>
            <person name="Heuer A."/>
            <person name="Jetten M.S.M."/>
            <person name="Rohde M."/>
            <person name="Jogler C."/>
        </authorList>
    </citation>
    <scope>NUCLEOTIDE SEQUENCE [LARGE SCALE GENOMIC DNA]</scope>
    <source>
        <strain evidence="2 3">Poly21</strain>
    </source>
</reference>
<feature type="domain" description="UVR" evidence="1">
    <location>
        <begin position="145"/>
        <end position="180"/>
    </location>
</feature>
<dbReference type="AlphaFoldDB" id="A0A5C6C896"/>
<proteinExistence type="predicted"/>
<sequence length="199" mass="22623">MSPGDFLHIQQYLLRAPTEIVAVIHLPLELGWNVNLVLPHIVAHNISAYCQGDTVVVPLPDDRGNGVVRQLSRWLHPPLAITVSYNTARFIRNIDLSYDPLRMPLDFPCFHEIHSAMSDFGCMTSSELDVALHYYPTSSDIPKLFEEIECLELKKEELVRQQDFESAARARDDGNLLRTQVDDILREHLGIPMERHDGG</sequence>
<comment type="caution">
    <text evidence="2">The sequence shown here is derived from an EMBL/GenBank/DDBJ whole genome shotgun (WGS) entry which is preliminary data.</text>
</comment>
<dbReference type="PROSITE" id="PS50151">
    <property type="entry name" value="UVR"/>
    <property type="match status" value="1"/>
</dbReference>
<organism evidence="2 3">
    <name type="scientific">Allorhodopirellula heiligendammensis</name>
    <dbReference type="NCBI Taxonomy" id="2714739"/>
    <lineage>
        <taxon>Bacteria</taxon>
        <taxon>Pseudomonadati</taxon>
        <taxon>Planctomycetota</taxon>
        <taxon>Planctomycetia</taxon>
        <taxon>Pirellulales</taxon>
        <taxon>Pirellulaceae</taxon>
        <taxon>Allorhodopirellula</taxon>
    </lineage>
</organism>
<name>A0A5C6C896_9BACT</name>
<dbReference type="Pfam" id="PF02151">
    <property type="entry name" value="UVR"/>
    <property type="match status" value="1"/>
</dbReference>
<keyword evidence="3" id="KW-1185">Reference proteome</keyword>
<evidence type="ECO:0000313" key="3">
    <source>
        <dbReference type="Proteomes" id="UP000319908"/>
    </source>
</evidence>
<dbReference type="EMBL" id="SJPU01000001">
    <property type="protein sequence ID" value="TWU19656.1"/>
    <property type="molecule type" value="Genomic_DNA"/>
</dbReference>
<protein>
    <recommendedName>
        <fullName evidence="1">UVR domain-containing protein</fullName>
    </recommendedName>
</protein>
<evidence type="ECO:0000259" key="1">
    <source>
        <dbReference type="PROSITE" id="PS50151"/>
    </source>
</evidence>